<proteinExistence type="predicted"/>
<name>A0A9D5DGJ5_9LILI</name>
<protein>
    <recommendedName>
        <fullName evidence="3">Survival Motor Neuron Gemin2-binding domain-containing protein</fullName>
    </recommendedName>
</protein>
<evidence type="ECO:0000313" key="5">
    <source>
        <dbReference type="Proteomes" id="UP001085076"/>
    </source>
</evidence>
<reference evidence="4" key="2">
    <citation type="journal article" date="2022" name="Hortic Res">
        <title>The genome of Dioscorea zingiberensis sheds light on the biosynthesis, origin and evolution of the medicinally important diosgenin saponins.</title>
        <authorList>
            <person name="Li Y."/>
            <person name="Tan C."/>
            <person name="Li Z."/>
            <person name="Guo J."/>
            <person name="Li S."/>
            <person name="Chen X."/>
            <person name="Wang C."/>
            <person name="Dai X."/>
            <person name="Yang H."/>
            <person name="Song W."/>
            <person name="Hou L."/>
            <person name="Xu J."/>
            <person name="Tong Z."/>
            <person name="Xu A."/>
            <person name="Yuan X."/>
            <person name="Wang W."/>
            <person name="Yang Q."/>
            <person name="Chen L."/>
            <person name="Sun Z."/>
            <person name="Wang K."/>
            <person name="Pan B."/>
            <person name="Chen J."/>
            <person name="Bao Y."/>
            <person name="Liu F."/>
            <person name="Qi X."/>
            <person name="Gang D.R."/>
            <person name="Wen J."/>
            <person name="Li J."/>
        </authorList>
    </citation>
    <scope>NUCLEOTIDE SEQUENCE</scope>
    <source>
        <strain evidence="4">Dzin_1.0</strain>
    </source>
</reference>
<accession>A0A9D5DGJ5</accession>
<dbReference type="EMBL" id="JAGGNH010000001">
    <property type="protein sequence ID" value="KAJ0989920.1"/>
    <property type="molecule type" value="Genomic_DNA"/>
</dbReference>
<dbReference type="PANTHER" id="PTHR39267:SF1">
    <property type="entry name" value="SURVIVAL MOTOR NEURON PROTEIN"/>
    <property type="match status" value="1"/>
</dbReference>
<dbReference type="AlphaFoldDB" id="A0A9D5DGJ5"/>
<reference evidence="4" key="1">
    <citation type="submission" date="2021-03" db="EMBL/GenBank/DDBJ databases">
        <authorList>
            <person name="Li Z."/>
            <person name="Yang C."/>
        </authorList>
    </citation>
    <scope>NUCLEOTIDE SEQUENCE</scope>
    <source>
        <strain evidence="4">Dzin_1.0</strain>
        <tissue evidence="4">Leaf</tissue>
    </source>
</reference>
<dbReference type="InterPro" id="IPR040424">
    <property type="entry name" value="Smn1"/>
</dbReference>
<keyword evidence="5" id="KW-1185">Reference proteome</keyword>
<feature type="domain" description="Survival Motor Neuron Gemin2-binding" evidence="3">
    <location>
        <begin position="1"/>
        <end position="29"/>
    </location>
</feature>
<sequence>MGKGTDLWDDSALINAFDNAMVTYKAMHSGTFLGDSTKEEKHTSDCNQDDQVPTEIARNCESEYDDNSGSKRTTESCLPCDHIGAASDALPTQEYHLVADVYTSESNQYPTGDPSMHEQNNGYSDQQNEEYNQLLKQYYELEDQKQKVLQQLHQASYGNHQTPGQASMGDMSQTSTHNISQNSLYPQCSLCFSQCPASSMVPISCATNKLSCGSHYCCSLSTLCCSPSLPHQFPVYPATHSTCGDDSVVKTGMMAAERAISSTVMNTSATSNVCEDKEKEKKDEICGAFEDKESKNASPETELTVVLNAWYAAGFHTGRYLMEQSKINTS</sequence>
<dbReference type="Proteomes" id="UP001085076">
    <property type="component" value="Miscellaneous, Linkage group lg01"/>
</dbReference>
<feature type="coiled-coil region" evidence="1">
    <location>
        <begin position="124"/>
        <end position="151"/>
    </location>
</feature>
<evidence type="ECO:0000256" key="1">
    <source>
        <dbReference type="SAM" id="Coils"/>
    </source>
</evidence>
<evidence type="ECO:0000256" key="2">
    <source>
        <dbReference type="SAM" id="MobiDB-lite"/>
    </source>
</evidence>
<keyword evidence="1" id="KW-0175">Coiled coil</keyword>
<gene>
    <name evidence="4" type="ORF">J5N97_008276</name>
</gene>
<dbReference type="InterPro" id="IPR049481">
    <property type="entry name" value="SMN_G2-BD"/>
</dbReference>
<dbReference type="PANTHER" id="PTHR39267">
    <property type="entry name" value="SURVIVAL MOTOR NEURON-LIKE PROTEIN 1"/>
    <property type="match status" value="1"/>
</dbReference>
<dbReference type="OrthoDB" id="197400at2759"/>
<evidence type="ECO:0000313" key="4">
    <source>
        <dbReference type="EMBL" id="KAJ0989920.1"/>
    </source>
</evidence>
<evidence type="ECO:0000259" key="3">
    <source>
        <dbReference type="Pfam" id="PF20636"/>
    </source>
</evidence>
<dbReference type="CDD" id="cd22851">
    <property type="entry name" value="SMN_N"/>
    <property type="match status" value="1"/>
</dbReference>
<organism evidence="4 5">
    <name type="scientific">Dioscorea zingiberensis</name>
    <dbReference type="NCBI Taxonomy" id="325984"/>
    <lineage>
        <taxon>Eukaryota</taxon>
        <taxon>Viridiplantae</taxon>
        <taxon>Streptophyta</taxon>
        <taxon>Embryophyta</taxon>
        <taxon>Tracheophyta</taxon>
        <taxon>Spermatophyta</taxon>
        <taxon>Magnoliopsida</taxon>
        <taxon>Liliopsida</taxon>
        <taxon>Dioscoreales</taxon>
        <taxon>Dioscoreaceae</taxon>
        <taxon>Dioscorea</taxon>
    </lineage>
</organism>
<comment type="caution">
    <text evidence="4">The sequence shown here is derived from an EMBL/GenBank/DDBJ whole genome shotgun (WGS) entry which is preliminary data.</text>
</comment>
<feature type="region of interest" description="Disordered" evidence="2">
    <location>
        <begin position="105"/>
        <end position="124"/>
    </location>
</feature>
<dbReference type="Pfam" id="PF20636">
    <property type="entry name" value="SMN_G2-BD"/>
    <property type="match status" value="1"/>
</dbReference>